<dbReference type="Ensembl" id="ENSAOWT00000012396.1">
    <property type="protein sequence ID" value="ENSAOWP00000010904.1"/>
    <property type="gene ID" value="ENSAOWG00000007514.1"/>
</dbReference>
<feature type="coiled-coil region" evidence="1">
    <location>
        <begin position="370"/>
        <end position="463"/>
    </location>
</feature>
<name>A0A8B9PJ22_APTOW</name>
<organism evidence="2 3">
    <name type="scientific">Apteryx owenii</name>
    <name type="common">Little spotted kiwi</name>
    <dbReference type="NCBI Taxonomy" id="8824"/>
    <lineage>
        <taxon>Eukaryota</taxon>
        <taxon>Metazoa</taxon>
        <taxon>Chordata</taxon>
        <taxon>Craniata</taxon>
        <taxon>Vertebrata</taxon>
        <taxon>Euteleostomi</taxon>
        <taxon>Archelosauria</taxon>
        <taxon>Archosauria</taxon>
        <taxon>Dinosauria</taxon>
        <taxon>Saurischia</taxon>
        <taxon>Theropoda</taxon>
        <taxon>Coelurosauria</taxon>
        <taxon>Aves</taxon>
        <taxon>Palaeognathae</taxon>
        <taxon>Apterygiformes</taxon>
        <taxon>Apterygidae</taxon>
        <taxon>Apteryx</taxon>
    </lineage>
</organism>
<reference evidence="2" key="1">
    <citation type="submission" date="2025-08" db="UniProtKB">
        <authorList>
            <consortium name="Ensembl"/>
        </authorList>
    </citation>
    <scope>IDENTIFICATION</scope>
</reference>
<reference evidence="2" key="2">
    <citation type="submission" date="2025-09" db="UniProtKB">
        <authorList>
            <consortium name="Ensembl"/>
        </authorList>
    </citation>
    <scope>IDENTIFICATION</scope>
</reference>
<dbReference type="PANTHER" id="PTHR34649">
    <property type="entry name" value="CILIA- AND FLAGELLA-ASSOCIATED PROTEIN 99"/>
    <property type="match status" value="1"/>
</dbReference>
<dbReference type="PANTHER" id="PTHR34649:SF1">
    <property type="entry name" value="CILIA- AND FLAGELLA-ASSOCIATED PROTEIN 99"/>
    <property type="match status" value="1"/>
</dbReference>
<dbReference type="InterPro" id="IPR039341">
    <property type="entry name" value="CFAP99"/>
</dbReference>
<keyword evidence="3" id="KW-1185">Reference proteome</keyword>
<sequence length="659" mass="76908">MVKMVSHGKHIAIIVEQLNKFNPENQSMEDFLNESAKVLQTLNVTDENFVLETLAGCIEYKSLLDVVINAFFVRDGKHCLFSERNLYVVICYLATFQLEELGLQHFSRIVKSLDTAKMHKFLRFFFNALNLNTWIKDEWSHFYDSLYVKENWIDPLLRWQPKMQQVIEQLTDKLSNCTTIVKTSTVTQPKEFNLTVPKPRAIPIPLPIPVLEKSQPVPPSTYKSPKEKKQLEEIKTKNRRKAEDLLLKANANQFRCATMKLEKGKNTPDSMKSKPTFQAQKIQSRIDNIPVKLNAAAILREGALYQRKMEQELKRIENLLRGAKDPSEFLEWQKQMRGKDLEEQLAEIECKRLQGKLSHEEAVLAHQNVIQENKKKADLMREEKAELMHQYAEKRLQEQKEMRELVEQVVEGHKNAKQAKLKLQKYKQQIVQEVCEESRELLQQALEEEEEKLRKRYELIQQIRAIESLPSLKNKFVDLTETGGHGLICEMSIVELRERLALLRETQKAAEEEKRDQIIHEKQAKEQLLLDKLDQISLFRAELGRAAALKQEEKKRKSQSGERPVKDERILNLHQKIIEKTMERKKQAELLKITPQKTSVTSVKNSLQQNHWKELEESRERQFKILQHGFMARETAQKMAAYEAAKSGATVCILRSEVK</sequence>
<dbReference type="AlphaFoldDB" id="A0A8B9PJ22"/>
<evidence type="ECO:0000313" key="2">
    <source>
        <dbReference type="Ensembl" id="ENSAOWP00000010904.1"/>
    </source>
</evidence>
<protein>
    <submittedName>
        <fullName evidence="2">Cilia and flagella associated protein 99</fullName>
    </submittedName>
</protein>
<proteinExistence type="predicted"/>
<accession>A0A8B9PJ22</accession>
<evidence type="ECO:0000256" key="1">
    <source>
        <dbReference type="SAM" id="Coils"/>
    </source>
</evidence>
<keyword evidence="1" id="KW-0175">Coiled coil</keyword>
<evidence type="ECO:0000313" key="3">
    <source>
        <dbReference type="Proteomes" id="UP000694424"/>
    </source>
</evidence>
<dbReference type="Proteomes" id="UP000694424">
    <property type="component" value="Unplaced"/>
</dbReference>